<dbReference type="Pfam" id="PF21445">
    <property type="entry name" value="ADDB_N"/>
    <property type="match status" value="1"/>
</dbReference>
<keyword evidence="4" id="KW-0378">Hydrolase</keyword>
<evidence type="ECO:0000256" key="4">
    <source>
        <dbReference type="ARBA" id="ARBA00022801"/>
    </source>
</evidence>
<dbReference type="Pfam" id="PF12705">
    <property type="entry name" value="PDDEXK_1"/>
    <property type="match status" value="1"/>
</dbReference>
<dbReference type="InterPro" id="IPR038726">
    <property type="entry name" value="PDDEXK_AddAB-type"/>
</dbReference>
<evidence type="ECO:0000313" key="12">
    <source>
        <dbReference type="EMBL" id="MFM1525687.1"/>
    </source>
</evidence>
<evidence type="ECO:0000256" key="9">
    <source>
        <dbReference type="ARBA" id="ARBA00023204"/>
    </source>
</evidence>
<proteinExistence type="predicted"/>
<dbReference type="InterPro" id="IPR027417">
    <property type="entry name" value="P-loop_NTPase"/>
</dbReference>
<name>A0ABW9F8E0_9FIRM</name>
<keyword evidence="1" id="KW-0540">Nuclease</keyword>
<evidence type="ECO:0000256" key="1">
    <source>
        <dbReference type="ARBA" id="ARBA00022722"/>
    </source>
</evidence>
<evidence type="ECO:0000256" key="8">
    <source>
        <dbReference type="ARBA" id="ARBA00023125"/>
    </source>
</evidence>
<keyword evidence="13" id="KW-1185">Reference proteome</keyword>
<organism evidence="12 13">
    <name type="scientific">Helcococcus bovis</name>
    <dbReference type="NCBI Taxonomy" id="3153252"/>
    <lineage>
        <taxon>Bacteria</taxon>
        <taxon>Bacillati</taxon>
        <taxon>Bacillota</taxon>
        <taxon>Tissierellia</taxon>
        <taxon>Tissierellales</taxon>
        <taxon>Peptoniphilaceae</taxon>
        <taxon>Helcococcus</taxon>
    </lineage>
</organism>
<evidence type="ECO:0000256" key="2">
    <source>
        <dbReference type="ARBA" id="ARBA00022741"/>
    </source>
</evidence>
<evidence type="ECO:0000313" key="13">
    <source>
        <dbReference type="Proteomes" id="UP001629536"/>
    </source>
</evidence>
<dbReference type="SUPFAM" id="SSF52540">
    <property type="entry name" value="P-loop containing nucleoside triphosphate hydrolases"/>
    <property type="match status" value="1"/>
</dbReference>
<dbReference type="Gene3D" id="3.40.50.300">
    <property type="entry name" value="P-loop containing nucleotide triphosphate hydrolases"/>
    <property type="match status" value="3"/>
</dbReference>
<keyword evidence="7" id="KW-0067">ATP-binding</keyword>
<evidence type="ECO:0000256" key="6">
    <source>
        <dbReference type="ARBA" id="ARBA00022839"/>
    </source>
</evidence>
<sequence length="1116" mass="132486">MKVLLSRYINDSKKYLYNLIKQKLSEEKTVYIVVPEQFTLGTELEAYEALNIDSTLNLRIKSFKTIINEILHLKGGRTLNFLSDSAKFLIIQSILLEVKDELRIFQKNIYSKDFIELLLNFMDQLVSNRVDIEDLKRILNLDNTENELKQKLHDIILIFEKFQKYKYDTNYHLIDRTDVAINKIEDTTKYKNISFFFYKFNDMSKQELEIVSKIDKISDLTFINITLDERLLTDIKENVEDYEVFDISMKFLNSLRKKEFNNKIEYIKLDEKKSFTKNELFLDKLFSYNLFSINQTFNKLDNIYLTRTNNTNQEIENLAVNIKKDIINEKYKYSDIAIIVTNRSEYFEKIKKIFQINEIPYFIDESINLLRNPMIKYIKSMINMLNSNLSTVSISQFLKASFLQALDDEINTFIAFISRRKIFGKMIFEDKYFKISENAKFYIEEDKANINKILMIRKILLNVIGETYEDSIIYKIKEKSDFKYFTNEIYNLFFNEILINSYNKYEQNLNEDEKDENKLIWDNFILLLDDIYKLISEKEIEFEKYSDILTSSIDNFKIGIIPPSQDQIIIGDIKRSRFNTVKKIYVVGMSNLYYPITNNDIDIFLNDEKQVLLNRGIELNNISENINSNDLLSFYELLYTSTEKLHFSYSLVNSSNESMGKASILEWVIAMMNSENYSKDELRYKDLIYSKTLINKYLPLKLLDIKNKVNIPNDEIIFIKKLLEKTSKYDGYQNVQNAIQLLRKDKTRKNISSDIAEKIYNLNKFSISQLESFNANPYEHFIKYGIKPREFNTYDISKLDTGNFMHEYMKYSIENLYNKQGVDNNLIFKKALESTFDDYKVEDSKNKYFISQLKKHSKSYLDIISEQIDFSSISKIFLEERYGNDAVFPAIKIKLDNNKVVNIEGKIDRVDEYDYKGSKYFRVIDYKTGNKTFDIAKIYHGVDLQLMLYLEAAVNSDKNGKAIGAFYQKLNNEISYEIMRNSEDKNKMFKDFKLEGIINNDENLFKILDEETDITRVNNSKIFKFDGRSYALEKKDNAVDDKFFKNIFEHNKKNIKQTVEKIKNGDISLRPYKMNNFSPYDYSKIKTISKDEDLRYEYLDNIDWKFVKEKLGEEHE</sequence>
<dbReference type="InterPro" id="IPR049035">
    <property type="entry name" value="ADDB_N"/>
</dbReference>
<keyword evidence="8" id="KW-0238">DNA-binding</keyword>
<keyword evidence="2" id="KW-0547">Nucleotide-binding</keyword>
<accession>A0ABW9F8E0</accession>
<comment type="caution">
    <text evidence="12">The sequence shown here is derived from an EMBL/GenBank/DDBJ whole genome shotgun (WGS) entry which is preliminary data.</text>
</comment>
<evidence type="ECO:0000259" key="10">
    <source>
        <dbReference type="Pfam" id="PF12705"/>
    </source>
</evidence>
<reference evidence="12 13" key="1">
    <citation type="journal article" date="2024" name="Front. Microbiol.">
        <title>Pangenomic and biochemical analyses of Helcococcus ovis reveal widespread tetracycline resistance and a novel bacterial species, Helcococcus bovis.</title>
        <authorList>
            <person name="Cunha F."/>
            <person name="Zhai Y."/>
            <person name="Casaro S."/>
            <person name="Jones K.L."/>
            <person name="Hernandez M."/>
            <person name="Bisinotto R.S."/>
            <person name="Kariyawasam S."/>
            <person name="Brown M.B."/>
            <person name="Phillips A."/>
            <person name="Jeong K.C."/>
            <person name="Galvao K.N."/>
        </authorList>
    </citation>
    <scope>NUCLEOTIDE SEQUENCE [LARGE SCALE GENOMIC DNA]</scope>
    <source>
        <strain evidence="12 13">KG197</strain>
    </source>
</reference>
<evidence type="ECO:0000256" key="3">
    <source>
        <dbReference type="ARBA" id="ARBA00022763"/>
    </source>
</evidence>
<keyword evidence="3" id="KW-0227">DNA damage</keyword>
<feature type="domain" description="ATP-dependent helicase/deoxyribonuclease subunit B N-terminal" evidence="11">
    <location>
        <begin position="13"/>
        <end position="279"/>
    </location>
</feature>
<keyword evidence="5" id="KW-0347">Helicase</keyword>
<dbReference type="RefSeq" id="WP_408127050.1">
    <property type="nucleotide sequence ID" value="NZ_JBFNFH010000029.1"/>
</dbReference>
<evidence type="ECO:0000256" key="7">
    <source>
        <dbReference type="ARBA" id="ARBA00022840"/>
    </source>
</evidence>
<dbReference type="Proteomes" id="UP001629536">
    <property type="component" value="Unassembled WGS sequence"/>
</dbReference>
<feature type="domain" description="PD-(D/E)XK endonuclease-like" evidence="10">
    <location>
        <begin position="765"/>
        <end position="1072"/>
    </location>
</feature>
<keyword evidence="6" id="KW-0269">Exonuclease</keyword>
<gene>
    <name evidence="12" type="ORF">ABGF40_08465</name>
</gene>
<dbReference type="EMBL" id="JBFNFH010000029">
    <property type="protein sequence ID" value="MFM1525687.1"/>
    <property type="molecule type" value="Genomic_DNA"/>
</dbReference>
<evidence type="ECO:0000256" key="5">
    <source>
        <dbReference type="ARBA" id="ARBA00022806"/>
    </source>
</evidence>
<keyword evidence="9" id="KW-0234">DNA repair</keyword>
<evidence type="ECO:0000259" key="11">
    <source>
        <dbReference type="Pfam" id="PF21445"/>
    </source>
</evidence>
<protein>
    <submittedName>
        <fullName evidence="12">PD-(D/E)XK nuclease family protein</fullName>
    </submittedName>
</protein>